<proteinExistence type="predicted"/>
<evidence type="ECO:0000256" key="1">
    <source>
        <dbReference type="SAM" id="SignalP"/>
    </source>
</evidence>
<dbReference type="Pfam" id="PF07027">
    <property type="entry name" value="DUF1318"/>
    <property type="match status" value="1"/>
</dbReference>
<dbReference type="RefSeq" id="WP_072560612.1">
    <property type="nucleotide sequence ID" value="NZ_CP018154.1"/>
</dbReference>
<sequence length="125" mass="13412">MRKLGTIISAFALLATSSIAVAQRDPAYQSARDSQIIGEKMDGYLGFVSNPSPSVKALVDDLNIKRKAVYTEEAKQGRTSVENAAFAGGCNNIKRTQQGEMYQGPDGSWKVRGASAPLLDSKCVQ</sequence>
<dbReference type="OrthoDB" id="7474881at2"/>
<dbReference type="InterPro" id="IPR008309">
    <property type="entry name" value="YdbL"/>
</dbReference>
<reference evidence="2 3" key="1">
    <citation type="submission" date="2016-11" db="EMBL/GenBank/DDBJ databases">
        <title>Sphingorhabdus sp. LPB0140, isolated from marine environment.</title>
        <authorList>
            <person name="Kim E."/>
            <person name="Yi H."/>
        </authorList>
    </citation>
    <scope>NUCLEOTIDE SEQUENCE [LARGE SCALE GENOMIC DNA]</scope>
    <source>
        <strain evidence="2 3">LPB0140</strain>
    </source>
</reference>
<evidence type="ECO:0008006" key="4">
    <source>
        <dbReference type="Google" id="ProtNLM"/>
    </source>
</evidence>
<name>A0A1L3JEY2_9SPHN</name>
<gene>
    <name evidence="2" type="ORF">LPB140_06795</name>
</gene>
<accession>A0A1L3JEY2</accession>
<keyword evidence="3" id="KW-1185">Reference proteome</keyword>
<keyword evidence="1" id="KW-0732">Signal</keyword>
<dbReference type="EMBL" id="CP018154">
    <property type="protein sequence ID" value="APG63674.1"/>
    <property type="molecule type" value="Genomic_DNA"/>
</dbReference>
<dbReference type="AlphaFoldDB" id="A0A1L3JEY2"/>
<feature type="chain" id="PRO_5012882601" description="DUF1318 domain-containing protein" evidence="1">
    <location>
        <begin position="23"/>
        <end position="125"/>
    </location>
</feature>
<protein>
    <recommendedName>
        <fullName evidence="4">DUF1318 domain-containing protein</fullName>
    </recommendedName>
</protein>
<dbReference type="KEGG" id="sphl:LPB140_06795"/>
<evidence type="ECO:0000313" key="2">
    <source>
        <dbReference type="EMBL" id="APG63674.1"/>
    </source>
</evidence>
<feature type="signal peptide" evidence="1">
    <location>
        <begin position="1"/>
        <end position="22"/>
    </location>
</feature>
<organism evidence="2 3">
    <name type="scientific">Sphingorhabdus lutea</name>
    <dbReference type="NCBI Taxonomy" id="1913578"/>
    <lineage>
        <taxon>Bacteria</taxon>
        <taxon>Pseudomonadati</taxon>
        <taxon>Pseudomonadota</taxon>
        <taxon>Alphaproteobacteria</taxon>
        <taxon>Sphingomonadales</taxon>
        <taxon>Sphingomonadaceae</taxon>
        <taxon>Sphingorhabdus</taxon>
    </lineage>
</organism>
<dbReference type="Proteomes" id="UP000242561">
    <property type="component" value="Chromosome"/>
</dbReference>
<dbReference type="STRING" id="1913578.LPB140_06795"/>
<evidence type="ECO:0000313" key="3">
    <source>
        <dbReference type="Proteomes" id="UP000242561"/>
    </source>
</evidence>